<dbReference type="Pfam" id="PF00386">
    <property type="entry name" value="C1q"/>
    <property type="match status" value="1"/>
</dbReference>
<organism evidence="3 5">
    <name type="scientific">Bacillus glycinifermentans</name>
    <dbReference type="NCBI Taxonomy" id="1664069"/>
    <lineage>
        <taxon>Bacteria</taxon>
        <taxon>Bacillati</taxon>
        <taxon>Bacillota</taxon>
        <taxon>Bacilli</taxon>
        <taxon>Bacillales</taxon>
        <taxon>Bacillaceae</taxon>
        <taxon>Bacillus</taxon>
    </lineage>
</organism>
<reference evidence="4 6" key="3">
    <citation type="submission" date="2023-03" db="EMBL/GenBank/DDBJ databases">
        <title>Agriculturally important microbes genome sequencing.</title>
        <authorList>
            <person name="Dunlap C."/>
        </authorList>
    </citation>
    <scope>NUCLEOTIDE SEQUENCE [LARGE SCALE GENOMIC DNA]</scope>
    <source>
        <strain evidence="4 6">CBP-3203</strain>
    </source>
</reference>
<evidence type="ECO:0000313" key="5">
    <source>
        <dbReference type="Proteomes" id="UP000036168"/>
    </source>
</evidence>
<evidence type="ECO:0000313" key="6">
    <source>
        <dbReference type="Proteomes" id="UP001341297"/>
    </source>
</evidence>
<name>A0A0T6BMP0_9BACI</name>
<comment type="caution">
    <text evidence="3">The sequence shown here is derived from an EMBL/GenBank/DDBJ whole genome shotgun (WGS) entry which is preliminary data.</text>
</comment>
<evidence type="ECO:0000256" key="1">
    <source>
        <dbReference type="SAM" id="MobiDB-lite"/>
    </source>
</evidence>
<dbReference type="Gene3D" id="2.60.120.40">
    <property type="match status" value="1"/>
</dbReference>
<dbReference type="SUPFAM" id="SSF49842">
    <property type="entry name" value="TNF-like"/>
    <property type="match status" value="1"/>
</dbReference>
<proteinExistence type="predicted"/>
<dbReference type="InterPro" id="IPR001073">
    <property type="entry name" value="C1q_dom"/>
</dbReference>
<gene>
    <name evidence="3" type="ORF">AB447_221490</name>
    <name evidence="4" type="ORF">P8828_15640</name>
</gene>
<keyword evidence="6" id="KW-1185">Reference proteome</keyword>
<dbReference type="EMBL" id="JARRTL010000015">
    <property type="protein sequence ID" value="MEC0486230.1"/>
    <property type="molecule type" value="Genomic_DNA"/>
</dbReference>
<evidence type="ECO:0000313" key="3">
    <source>
        <dbReference type="EMBL" id="KRT92861.1"/>
    </source>
</evidence>
<evidence type="ECO:0000259" key="2">
    <source>
        <dbReference type="PROSITE" id="PS50871"/>
    </source>
</evidence>
<dbReference type="Proteomes" id="UP000036168">
    <property type="component" value="Unassembled WGS sequence"/>
</dbReference>
<protein>
    <recommendedName>
        <fullName evidence="2">C1q domain-containing protein</fullName>
    </recommendedName>
</protein>
<sequence length="203" mass="21736">MPLHKKIKKQKEENLRKPLLASTATPGTNLLKGRAARSIQQSQQNQLNEVLPTGGAADPPSAFRASRGGPQPLTISATTEVIYNIEELDLLEEYNTATGDFIAQQAGLYSFNASIFFVPETDGIPFFVSLYIRRNGGIEAATEAANTGNGRISVVPSVSAVLQLQAGDLVDVAATTSIDGEISPLPVYAPYTRFEGVFIPEAE</sequence>
<dbReference type="EMBL" id="LECW02000026">
    <property type="protein sequence ID" value="KRT92861.1"/>
    <property type="molecule type" value="Genomic_DNA"/>
</dbReference>
<dbReference type="PROSITE" id="PS50871">
    <property type="entry name" value="C1Q"/>
    <property type="match status" value="1"/>
</dbReference>
<dbReference type="SMART" id="SM00110">
    <property type="entry name" value="C1Q"/>
    <property type="match status" value="1"/>
</dbReference>
<feature type="region of interest" description="Disordered" evidence="1">
    <location>
        <begin position="50"/>
        <end position="70"/>
    </location>
</feature>
<accession>A0A0T6BMP0</accession>
<dbReference type="AlphaFoldDB" id="A0A0T6BMP0"/>
<feature type="domain" description="C1q" evidence="2">
    <location>
        <begin position="56"/>
        <end position="203"/>
    </location>
</feature>
<evidence type="ECO:0000313" key="4">
    <source>
        <dbReference type="EMBL" id="MEC0486230.1"/>
    </source>
</evidence>
<dbReference type="RefSeq" id="WP_057957661.1">
    <property type="nucleotide sequence ID" value="NZ_CP023481.1"/>
</dbReference>
<reference evidence="3" key="2">
    <citation type="submission" date="2015-10" db="EMBL/GenBank/DDBJ databases">
        <authorList>
            <person name="Gilbert D.G."/>
        </authorList>
    </citation>
    <scope>NUCLEOTIDE SEQUENCE</scope>
    <source>
        <strain evidence="3">GO-13</strain>
    </source>
</reference>
<dbReference type="Proteomes" id="UP001341297">
    <property type="component" value="Unassembled WGS sequence"/>
</dbReference>
<dbReference type="InterPro" id="IPR008983">
    <property type="entry name" value="Tumour_necrosis_fac-like_dom"/>
</dbReference>
<dbReference type="OrthoDB" id="2662674at2"/>
<reference evidence="3 5" key="1">
    <citation type="journal article" date="2015" name="Int. J. Syst. Evol. Microbiol.">
        <title>Bacillus glycinifermentans sp. nov., isolated from fermented soybean paste.</title>
        <authorList>
            <person name="Kim S.J."/>
            <person name="Dunlap C.A."/>
            <person name="Kwon S.W."/>
            <person name="Rooney A.P."/>
        </authorList>
    </citation>
    <scope>NUCLEOTIDE SEQUENCE [LARGE SCALE GENOMIC DNA]</scope>
    <source>
        <strain evidence="3 5">GO-13</strain>
    </source>
</reference>